<keyword evidence="8" id="KW-1185">Reference proteome</keyword>
<name>A0A9N8DBP2_9STRA</name>
<proteinExistence type="inferred from homology"/>
<feature type="compositionally biased region" description="Polar residues" evidence="5">
    <location>
        <begin position="795"/>
        <end position="805"/>
    </location>
</feature>
<feature type="compositionally biased region" description="Polar residues" evidence="5">
    <location>
        <begin position="473"/>
        <end position="492"/>
    </location>
</feature>
<feature type="compositionally biased region" description="Basic and acidic residues" evidence="5">
    <location>
        <begin position="531"/>
        <end position="540"/>
    </location>
</feature>
<reference evidence="7" key="1">
    <citation type="submission" date="2020-06" db="EMBL/GenBank/DDBJ databases">
        <authorList>
            <consortium name="Plant Systems Biology data submission"/>
        </authorList>
    </citation>
    <scope>NUCLEOTIDE SEQUENCE</scope>
    <source>
        <strain evidence="7">D6</strain>
    </source>
</reference>
<evidence type="ECO:0000256" key="1">
    <source>
        <dbReference type="ARBA" id="ARBA00004123"/>
    </source>
</evidence>
<feature type="compositionally biased region" description="Basic and acidic residues" evidence="5">
    <location>
        <begin position="1595"/>
        <end position="1613"/>
    </location>
</feature>
<dbReference type="GO" id="GO:0043565">
    <property type="term" value="F:sequence-specific DNA binding"/>
    <property type="evidence" value="ECO:0007669"/>
    <property type="project" value="InterPro"/>
</dbReference>
<dbReference type="SUPFAM" id="SSF46785">
    <property type="entry name" value="Winged helix' DNA-binding domain"/>
    <property type="match status" value="1"/>
</dbReference>
<feature type="compositionally biased region" description="Basic residues" evidence="5">
    <location>
        <begin position="1585"/>
        <end position="1594"/>
    </location>
</feature>
<dbReference type="SMART" id="SM00415">
    <property type="entry name" value="HSF"/>
    <property type="match status" value="1"/>
</dbReference>
<gene>
    <name evidence="7" type="ORF">SEMRO_75_G041010.1</name>
</gene>
<dbReference type="Proteomes" id="UP001153069">
    <property type="component" value="Unassembled WGS sequence"/>
</dbReference>
<keyword evidence="3" id="KW-0539">Nucleus</keyword>
<evidence type="ECO:0000256" key="5">
    <source>
        <dbReference type="SAM" id="MobiDB-lite"/>
    </source>
</evidence>
<feature type="region of interest" description="Disordered" evidence="5">
    <location>
        <begin position="1123"/>
        <end position="1166"/>
    </location>
</feature>
<feature type="region of interest" description="Disordered" evidence="5">
    <location>
        <begin position="1567"/>
        <end position="1656"/>
    </location>
</feature>
<comment type="subcellular location">
    <subcellularLocation>
        <location evidence="1">Nucleus</location>
    </subcellularLocation>
</comment>
<feature type="compositionally biased region" description="Low complexity" evidence="5">
    <location>
        <begin position="1301"/>
        <end position="1316"/>
    </location>
</feature>
<dbReference type="InterPro" id="IPR036388">
    <property type="entry name" value="WH-like_DNA-bd_sf"/>
</dbReference>
<evidence type="ECO:0000256" key="2">
    <source>
        <dbReference type="ARBA" id="ARBA00023125"/>
    </source>
</evidence>
<feature type="region of interest" description="Disordered" evidence="5">
    <location>
        <begin position="205"/>
        <end position="224"/>
    </location>
</feature>
<feature type="compositionally biased region" description="Basic residues" evidence="5">
    <location>
        <begin position="759"/>
        <end position="772"/>
    </location>
</feature>
<feature type="region of interest" description="Disordered" evidence="5">
    <location>
        <begin position="1500"/>
        <end position="1530"/>
    </location>
</feature>
<dbReference type="InterPro" id="IPR000232">
    <property type="entry name" value="HSF_DNA-bd"/>
</dbReference>
<evidence type="ECO:0000256" key="3">
    <source>
        <dbReference type="ARBA" id="ARBA00023242"/>
    </source>
</evidence>
<feature type="compositionally biased region" description="Basic and acidic residues" evidence="5">
    <location>
        <begin position="351"/>
        <end position="360"/>
    </location>
</feature>
<feature type="compositionally biased region" description="Basic and acidic residues" evidence="5">
    <location>
        <begin position="493"/>
        <end position="502"/>
    </location>
</feature>
<dbReference type="FunFam" id="1.10.10.10:FF:000479">
    <property type="entry name" value="Predicted protein"/>
    <property type="match status" value="1"/>
</dbReference>
<evidence type="ECO:0000313" key="7">
    <source>
        <dbReference type="EMBL" id="CAB9500058.1"/>
    </source>
</evidence>
<feature type="compositionally biased region" description="Basic and acidic residues" evidence="5">
    <location>
        <begin position="727"/>
        <end position="736"/>
    </location>
</feature>
<comment type="similarity">
    <text evidence="4">Belongs to the HSF family.</text>
</comment>
<accession>A0A9N8DBP2</accession>
<organism evidence="7 8">
    <name type="scientific">Seminavis robusta</name>
    <dbReference type="NCBI Taxonomy" id="568900"/>
    <lineage>
        <taxon>Eukaryota</taxon>
        <taxon>Sar</taxon>
        <taxon>Stramenopiles</taxon>
        <taxon>Ochrophyta</taxon>
        <taxon>Bacillariophyta</taxon>
        <taxon>Bacillariophyceae</taxon>
        <taxon>Bacillariophycidae</taxon>
        <taxon>Naviculales</taxon>
        <taxon>Naviculaceae</taxon>
        <taxon>Seminavis</taxon>
    </lineage>
</organism>
<feature type="region of interest" description="Disordered" evidence="5">
    <location>
        <begin position="926"/>
        <end position="964"/>
    </location>
</feature>
<dbReference type="InterPro" id="IPR036390">
    <property type="entry name" value="WH_DNA-bd_sf"/>
</dbReference>
<feature type="region of interest" description="Disordered" evidence="5">
    <location>
        <begin position="1671"/>
        <end position="1701"/>
    </location>
</feature>
<evidence type="ECO:0000313" key="8">
    <source>
        <dbReference type="Proteomes" id="UP001153069"/>
    </source>
</evidence>
<dbReference type="EMBL" id="CAICTM010000074">
    <property type="protein sequence ID" value="CAB9500058.1"/>
    <property type="molecule type" value="Genomic_DNA"/>
</dbReference>
<feature type="region of interest" description="Disordered" evidence="5">
    <location>
        <begin position="440"/>
        <end position="563"/>
    </location>
</feature>
<dbReference type="PANTHER" id="PTHR10015:SF206">
    <property type="entry name" value="HSF-TYPE DNA-BINDING DOMAIN-CONTAINING PROTEIN"/>
    <property type="match status" value="1"/>
</dbReference>
<feature type="compositionally biased region" description="Polar residues" evidence="5">
    <location>
        <begin position="1504"/>
        <end position="1516"/>
    </location>
</feature>
<feature type="compositionally biased region" description="Basic and acidic residues" evidence="5">
    <location>
        <begin position="1643"/>
        <end position="1656"/>
    </location>
</feature>
<dbReference type="OrthoDB" id="60033at2759"/>
<feature type="region of interest" description="Disordered" evidence="5">
    <location>
        <begin position="720"/>
        <end position="812"/>
    </location>
</feature>
<keyword evidence="2" id="KW-0238">DNA-binding</keyword>
<dbReference type="GO" id="GO:0003700">
    <property type="term" value="F:DNA-binding transcription factor activity"/>
    <property type="evidence" value="ECO:0007669"/>
    <property type="project" value="InterPro"/>
</dbReference>
<dbReference type="PANTHER" id="PTHR10015">
    <property type="entry name" value="HEAT SHOCK TRANSCRIPTION FACTOR"/>
    <property type="match status" value="1"/>
</dbReference>
<feature type="region of interest" description="Disordered" evidence="5">
    <location>
        <begin position="1301"/>
        <end position="1342"/>
    </location>
</feature>
<evidence type="ECO:0000259" key="6">
    <source>
        <dbReference type="SMART" id="SM00415"/>
    </source>
</evidence>
<dbReference type="Pfam" id="PF00447">
    <property type="entry name" value="HSF_DNA-bind"/>
    <property type="match status" value="1"/>
</dbReference>
<comment type="caution">
    <text evidence="7">The sequence shown here is derived from an EMBL/GenBank/DDBJ whole genome shotgun (WGS) entry which is preliminary data.</text>
</comment>
<feature type="region of interest" description="Disordered" evidence="5">
    <location>
        <begin position="178"/>
        <end position="200"/>
    </location>
</feature>
<dbReference type="Gene3D" id="1.10.10.10">
    <property type="entry name" value="Winged helix-like DNA-binding domain superfamily/Winged helix DNA-binding domain"/>
    <property type="match status" value="1"/>
</dbReference>
<feature type="domain" description="HSF-type DNA-binding" evidence="6">
    <location>
        <begin position="1404"/>
        <end position="1502"/>
    </location>
</feature>
<dbReference type="GO" id="GO:0005634">
    <property type="term" value="C:nucleus"/>
    <property type="evidence" value="ECO:0007669"/>
    <property type="project" value="UniProtKB-SubCell"/>
</dbReference>
<evidence type="ECO:0000256" key="4">
    <source>
        <dbReference type="RuleBase" id="RU004020"/>
    </source>
</evidence>
<sequence length="1731" mass="193122">MTVSQPHKPWHSPSKTGWIQELLTNSDMIEKDDIGQVPDVFLVAMAQLVRVITTTTTTTSSNSSSGHNQTTVGLCCSHCHEDFTHQLQQRQPQAIQRGMMAMVHHFTGPVYCHACPSWIREALETLEARNKNNNHNRHLTERFCNLFFGKFRKKLQQKSTALLLSSRHDDVDKTLIKSSLGKGESRNNNQNNDNQQRHDSVGVIRTNSENDNHRNNGGDINKMTKPTESITAEAAHAKSPVMSTWPAATNIFPRQTENGGTCRRALFSTPQKRKPNLITPELPAKKAAVEEVIVNDNGSSKDDTHELFPAVQPPPLLGPHHQSPLAVTNQIKGAHSSSTLKKKNRSPSFADWKKSRAKYSLEERSKKRSIAVGPTAAKAKRNPCIVGHDVGMEEVKEQSTNAIEHTVGGFRITIATANHLSKTNDIQADKGAKRVTIAPLESGTATTHPTESFEGGKDFFPPDMTMDNKDSDVANQSVTRADSHSNSQANANEDQREDRHMSEQSSPNKQEDQEPSEDGTLYSTGCLGTAEETRRDHSEARAVTSPALDHQPCNASNGKDSLMKDDTMNHRVSHLEAMDANAANGGGEHEAALAIHGRRLRQDAALEQISNRVDKPDASWLDHYCALLIYHREFETFTVKSDHSQRLNLWAWEQRANKSELSGLYRATLQSIGFFKGYDTDEAEALSGTIYKIQKKLGEKAPTSEAVATLEPGEIAEEIPTQSEPIVLHETKEKSPAEVQQEPTPKKLKVVNQPAKISKGNRSKPAAPKKPHAVVANPSEQVPKQKPAPLDASGDVQTRTCPQQESQHKVARTTGTNKIVQYRPQSQPLRQQQPAFLQAAAPYLWAPMMQPQTTPFHQLMTSTGTSTMDLPLPMSRPLPVPPLPQIPMTQAPPARMHLPTPMMQPQVNAAPQQRDRMLAAVLQPPAPLPVLRPSMPRQKTQGQQDLEELEGRRNQKHQQRQSTLEVGTPTIVQKTAQTSDTTAAEIERKFGKAVAQAISQGTLLYDEAKRLLSLGVRWTEPETSWNDNYLEVLSIRSAVENQLAKKQAVQLPESVFGKAWNWMTVNAHLGEKNLLSPERREKIRIAWSMLSELRNKVQHKRPLRPLLPVPAQVVKPTTRAASATTLETHGHTKPFATGKRQNSDEGNVIRPPALNTGRNSTDLRDDGICAPKSKQRRLEPGIACLTPYQMALAVEGKLPYDVAKHLIEQGGRWKETDQAWQRNFDSCVKLCTLLDDVARNGEQMEERFPASIFNEWFSWMKVQQLLQTADLLCPKRCKKVVTVFNKIRFALQQFHSTAERATTNAATTNPTLEAAPVAESTPLPEKPTGTISQRQDKKPAPFADSSHALAAHAVRRASSTVASASVMETASQVAAEKDDQLDKEDQMGDEEYFKAFALKEGKSEDESFPHKLYRMLYEAEQDGHARIVSFLPSGCSFTIHNPKEFVCSIMPRYFTTRRVDSFLRQLHLYGFRRIPKGKEKGAYFHKDFVTGKRYRIQGIKRKSVSTASPDSGQKPKQYSVMDHTEPSNAKEKKYIDKHGAASICCPSLPGRKQDSVADAVYATESNDISTVETGPKAAPPEPVKKKIAGSKRKRIIDNQQDRRASKDEPREKAPCTSGQPQVDAPKTKRQEKSSNSDEAAASAKEDDSSTKETKRTLESWRDHVLVLVDRIDFSDDEDEQKDTEELGTAAEPEEDDEEWQRRADADIADFRWMRRRELLYRQKGLYPSLFG</sequence>
<feature type="region of interest" description="Disordered" evidence="5">
    <location>
        <begin position="333"/>
        <end position="360"/>
    </location>
</feature>
<protein>
    <submittedName>
        <fullName evidence="7">Shock factor protein 4</fullName>
    </submittedName>
</protein>
<feature type="compositionally biased region" description="Basic and acidic residues" evidence="5">
    <location>
        <begin position="1625"/>
        <end position="1635"/>
    </location>
</feature>